<reference evidence="5" key="1">
    <citation type="journal article" date="2019" name="Int. J. Syst. Evol. Microbiol.">
        <title>The Global Catalogue of Microorganisms (GCM) 10K type strain sequencing project: providing services to taxonomists for standard genome sequencing and annotation.</title>
        <authorList>
            <consortium name="The Broad Institute Genomics Platform"/>
            <consortium name="The Broad Institute Genome Sequencing Center for Infectious Disease"/>
            <person name="Wu L."/>
            <person name="Ma J."/>
        </authorList>
    </citation>
    <scope>NUCLEOTIDE SEQUENCE [LARGE SCALE GENOMIC DNA]</scope>
    <source>
        <strain evidence="5">CGMCC 1.10698</strain>
    </source>
</reference>
<dbReference type="InterPro" id="IPR015943">
    <property type="entry name" value="WD40/YVTN_repeat-like_dom_sf"/>
</dbReference>
<dbReference type="EMBL" id="JBHSCQ010000022">
    <property type="protein sequence ID" value="MFC4267058.1"/>
    <property type="molecule type" value="Genomic_DNA"/>
</dbReference>
<evidence type="ECO:0000256" key="1">
    <source>
        <dbReference type="ARBA" id="ARBA00022729"/>
    </source>
</evidence>
<keyword evidence="5" id="KW-1185">Reference proteome</keyword>
<dbReference type="InterPro" id="IPR051200">
    <property type="entry name" value="Host-pathogen_enzymatic-act"/>
</dbReference>
<evidence type="ECO:0000313" key="5">
    <source>
        <dbReference type="Proteomes" id="UP001595773"/>
    </source>
</evidence>
<keyword evidence="1 2" id="KW-0732">Signal</keyword>
<dbReference type="Gene3D" id="2.130.10.10">
    <property type="entry name" value="YVTN repeat-like/Quinoprotein amine dehydrogenase"/>
    <property type="match status" value="2"/>
</dbReference>
<comment type="caution">
    <text evidence="4">The sequence shown here is derived from an EMBL/GenBank/DDBJ whole genome shotgun (WGS) entry which is preliminary data.</text>
</comment>
<protein>
    <submittedName>
        <fullName evidence="4">Beta-propeller fold lactonase family protein</fullName>
    </submittedName>
</protein>
<organism evidence="4 5">
    <name type="scientific">Arthrobacter cryoconiti</name>
    <dbReference type="NCBI Taxonomy" id="748907"/>
    <lineage>
        <taxon>Bacteria</taxon>
        <taxon>Bacillati</taxon>
        <taxon>Actinomycetota</taxon>
        <taxon>Actinomycetes</taxon>
        <taxon>Micrococcales</taxon>
        <taxon>Micrococcaceae</taxon>
        <taxon>Arthrobacter</taxon>
    </lineage>
</organism>
<dbReference type="RefSeq" id="WP_230065732.1">
    <property type="nucleotide sequence ID" value="NZ_BAABLL010000010.1"/>
</dbReference>
<dbReference type="PANTHER" id="PTHR47197:SF3">
    <property type="entry name" value="DIHYDRO-HEME D1 DEHYDROGENASE"/>
    <property type="match status" value="1"/>
</dbReference>
<name>A0ABV8R6M2_9MICC</name>
<feature type="signal peptide" evidence="2">
    <location>
        <begin position="1"/>
        <end position="26"/>
    </location>
</feature>
<dbReference type="InterPro" id="IPR011045">
    <property type="entry name" value="N2O_reductase_N"/>
</dbReference>
<proteinExistence type="predicted"/>
<feature type="domain" description="YNCE-like beta-propeller" evidence="3">
    <location>
        <begin position="131"/>
        <end position="215"/>
    </location>
</feature>
<dbReference type="PANTHER" id="PTHR47197">
    <property type="entry name" value="PROTEIN NIRF"/>
    <property type="match status" value="1"/>
</dbReference>
<sequence>MTSISVTTLTLGALVLSGCSAPSTPAASSETPVVSSPPAKAIAAFDGDITNNSLAVSPDEKTAVVSDSREKSILIYDLTDGKLRKKIEGFGTPRDIAFVNEGSEFVVSDSTLGTLRFYNTNDSSFKDEVVVGPGAFGTSVSPDGKTLYVNNEAHSSVTRVDIAARRAVDVLTGFSQPRQGIQASPDGKQVFVTNFQGDKVTVIDVASWKIVREISGFSKIRGISVSPDGGTLYAANSGRNSVSVVDTATGAISQDIAVGNDPYGASLSPDGKLLLASNKVDNTISVINASDNSVVKTIDGFKEPRQAIVFNKDQSTAYVLNKDLSIAKLNVSDLSVTQTISQ</sequence>
<gene>
    <name evidence="4" type="ORF">ACFOW9_15720</name>
</gene>
<dbReference type="InterPro" id="IPR011964">
    <property type="entry name" value="YVTN_b-propeller_repeat"/>
</dbReference>
<evidence type="ECO:0000256" key="2">
    <source>
        <dbReference type="SAM" id="SignalP"/>
    </source>
</evidence>
<feature type="chain" id="PRO_5045180595" evidence="2">
    <location>
        <begin position="27"/>
        <end position="342"/>
    </location>
</feature>
<feature type="domain" description="YNCE-like beta-propeller" evidence="3">
    <location>
        <begin position="232"/>
        <end position="312"/>
    </location>
</feature>
<dbReference type="NCBIfam" id="TIGR02276">
    <property type="entry name" value="beta_rpt_yvtn"/>
    <property type="match status" value="2"/>
</dbReference>
<dbReference type="SUPFAM" id="SSF50974">
    <property type="entry name" value="Nitrous oxide reductase, N-terminal domain"/>
    <property type="match status" value="1"/>
</dbReference>
<dbReference type="Pfam" id="PF21783">
    <property type="entry name" value="YNCE"/>
    <property type="match status" value="2"/>
</dbReference>
<accession>A0ABV8R6M2</accession>
<evidence type="ECO:0000313" key="4">
    <source>
        <dbReference type="EMBL" id="MFC4267058.1"/>
    </source>
</evidence>
<dbReference type="Proteomes" id="UP001595773">
    <property type="component" value="Unassembled WGS sequence"/>
</dbReference>
<dbReference type="InterPro" id="IPR048433">
    <property type="entry name" value="YNCE-like_beta-prop"/>
</dbReference>
<evidence type="ECO:0000259" key="3">
    <source>
        <dbReference type="Pfam" id="PF21783"/>
    </source>
</evidence>